<dbReference type="CDD" id="cd04301">
    <property type="entry name" value="NAT_SF"/>
    <property type="match status" value="1"/>
</dbReference>
<dbReference type="PANTHER" id="PTHR43072">
    <property type="entry name" value="N-ACETYLTRANSFERASE"/>
    <property type="match status" value="1"/>
</dbReference>
<dbReference type="RefSeq" id="WP_017027041.1">
    <property type="nucleotide sequence ID" value="NZ_CP016177.1"/>
</dbReference>
<dbReference type="KEGG" id="vbr:A6E01_06785"/>
<dbReference type="GO" id="GO:0016747">
    <property type="term" value="F:acyltransferase activity, transferring groups other than amino-acyl groups"/>
    <property type="evidence" value="ECO:0007669"/>
    <property type="project" value="InterPro"/>
</dbReference>
<protein>
    <submittedName>
        <fullName evidence="2">GNAT family N-acetyltransferase</fullName>
    </submittedName>
</protein>
<name>A0AAN0XUN7_9VIBR</name>
<dbReference type="Proteomes" id="UP000092018">
    <property type="component" value="Chromosome 1"/>
</dbReference>
<dbReference type="PROSITE" id="PS51186">
    <property type="entry name" value="GNAT"/>
    <property type="match status" value="1"/>
</dbReference>
<dbReference type="Pfam" id="PF00583">
    <property type="entry name" value="Acetyltransf_1"/>
    <property type="match status" value="1"/>
</dbReference>
<gene>
    <name evidence="2" type="ORF">A6E01_06785</name>
</gene>
<dbReference type="InterPro" id="IPR016181">
    <property type="entry name" value="Acyl_CoA_acyltransferase"/>
</dbReference>
<dbReference type="AlphaFoldDB" id="A0AAN0XUN7"/>
<dbReference type="EMBL" id="CP016177">
    <property type="protein sequence ID" value="ANO32923.1"/>
    <property type="molecule type" value="Genomic_DNA"/>
</dbReference>
<evidence type="ECO:0000313" key="2">
    <source>
        <dbReference type="EMBL" id="ANO32923.1"/>
    </source>
</evidence>
<accession>A0AAN0XUN7</accession>
<feature type="domain" description="N-acetyltransferase" evidence="1">
    <location>
        <begin position="5"/>
        <end position="159"/>
    </location>
</feature>
<evidence type="ECO:0000313" key="3">
    <source>
        <dbReference type="Proteomes" id="UP000092018"/>
    </source>
</evidence>
<reference evidence="2 3" key="1">
    <citation type="submission" date="2016-06" db="EMBL/GenBank/DDBJ databases">
        <title>Adaptive Radiation by Waves of Gene Transfer Leads to Fine-Scale Resource Partitioning in Marine Microbes.</title>
        <authorList>
            <person name="Hehemann J.-H."/>
            <person name="Arevalo P."/>
            <person name="Datta M.S."/>
            <person name="Yu X."/>
            <person name="Corzett C."/>
            <person name="Henschel A."/>
            <person name="Preheim S.P."/>
            <person name="Timberlake S."/>
            <person name="Alm E.J."/>
            <person name="Polz M.F."/>
        </authorList>
    </citation>
    <scope>NUCLEOTIDE SEQUENCE [LARGE SCALE GENOMIC DNA]</scope>
    <source>
        <strain evidence="2 3">FF50</strain>
    </source>
</reference>
<dbReference type="Gene3D" id="3.40.630.30">
    <property type="match status" value="1"/>
</dbReference>
<dbReference type="InterPro" id="IPR000182">
    <property type="entry name" value="GNAT_dom"/>
</dbReference>
<dbReference type="SUPFAM" id="SSF55729">
    <property type="entry name" value="Acyl-CoA N-acyltransferases (Nat)"/>
    <property type="match status" value="1"/>
</dbReference>
<sequence length="159" mass="18145">MSGTFKVKRAEEAEKTQLIELWAALYQWHHNHDDGLIKKPCRSELETEIAEYLNTPDCIVFVVLNDGALSGFITGQLCELASPLTKSELVGSIDHWFVSEEHRGNGLGLALLERIEQEFADYGAKRLNVEVWHFNKNALETYKKRGFQTHIHCMTKVLS</sequence>
<proteinExistence type="predicted"/>
<organism evidence="2 3">
    <name type="scientific">Vibrio breoganii</name>
    <dbReference type="NCBI Taxonomy" id="553239"/>
    <lineage>
        <taxon>Bacteria</taxon>
        <taxon>Pseudomonadati</taxon>
        <taxon>Pseudomonadota</taxon>
        <taxon>Gammaproteobacteria</taxon>
        <taxon>Vibrionales</taxon>
        <taxon>Vibrionaceae</taxon>
        <taxon>Vibrio</taxon>
    </lineage>
</organism>
<evidence type="ECO:0000259" key="1">
    <source>
        <dbReference type="PROSITE" id="PS51186"/>
    </source>
</evidence>
<dbReference type="PANTHER" id="PTHR43072:SF60">
    <property type="entry name" value="L-2,4-DIAMINOBUTYRIC ACID ACETYLTRANSFERASE"/>
    <property type="match status" value="1"/>
</dbReference>